<evidence type="ECO:0000259" key="1">
    <source>
        <dbReference type="PROSITE" id="PS51186"/>
    </source>
</evidence>
<dbReference type="EMBL" id="CP121472">
    <property type="protein sequence ID" value="WPL19093.1"/>
    <property type="molecule type" value="Genomic_DNA"/>
</dbReference>
<feature type="domain" description="N-acetyltransferase" evidence="1">
    <location>
        <begin position="3"/>
        <end position="186"/>
    </location>
</feature>
<protein>
    <recommendedName>
        <fullName evidence="1">N-acetyltransferase domain-containing protein</fullName>
    </recommendedName>
</protein>
<dbReference type="RefSeq" id="WP_328984840.1">
    <property type="nucleotide sequence ID" value="NZ_CP121472.1"/>
</dbReference>
<dbReference type="SUPFAM" id="SSF55729">
    <property type="entry name" value="Acyl-CoA N-acyltransferases (Nat)"/>
    <property type="match status" value="1"/>
</dbReference>
<keyword evidence="3" id="KW-1185">Reference proteome</keyword>
<evidence type="ECO:0000313" key="3">
    <source>
        <dbReference type="Proteomes" id="UP001432180"/>
    </source>
</evidence>
<gene>
    <name evidence="2" type="ORF">Thiowin_04197</name>
</gene>
<proteinExistence type="predicted"/>
<dbReference type="PROSITE" id="PS51186">
    <property type="entry name" value="GNAT"/>
    <property type="match status" value="1"/>
</dbReference>
<sequence>MTINIKVACQQQDLDHILWLREKVYVEEEGRYRGHLLPGERIMDRYDWIPKVAHILVQDDAEPVGCIRVNADTGFGLPLDQHFVYQPYLEGLLLPSSVALGQAPIVGAAGMLAVRREWRHKRQVTRELYRATAAVLRSWGVSHITALVSLQTLSLYGRMGFLPIAGRIWLPEVRDYVIPVMAYARDCYRWAFGKNARLASMPVSAPRRHCVASPRPAGSKAPKVGVG</sequence>
<evidence type="ECO:0000313" key="2">
    <source>
        <dbReference type="EMBL" id="WPL19093.1"/>
    </source>
</evidence>
<dbReference type="Pfam" id="PF21926">
    <property type="entry name" value="FeeM"/>
    <property type="match status" value="1"/>
</dbReference>
<dbReference type="InterPro" id="IPR000182">
    <property type="entry name" value="GNAT_dom"/>
</dbReference>
<dbReference type="Gene3D" id="3.40.630.30">
    <property type="match status" value="1"/>
</dbReference>
<organism evidence="2 3">
    <name type="scientific">Thiorhodovibrio winogradskyi</name>
    <dbReference type="NCBI Taxonomy" id="77007"/>
    <lineage>
        <taxon>Bacteria</taxon>
        <taxon>Pseudomonadati</taxon>
        <taxon>Pseudomonadota</taxon>
        <taxon>Gammaproteobacteria</taxon>
        <taxon>Chromatiales</taxon>
        <taxon>Chromatiaceae</taxon>
        <taxon>Thiorhodovibrio</taxon>
    </lineage>
</organism>
<reference evidence="2 3" key="1">
    <citation type="journal article" date="2023" name="Microorganisms">
        <title>Thiorhodovibrio frisius and Trv. litoralis spp. nov., Two Novel Members from a Clade of Fastidious Purple Sulfur Bacteria That Exhibit Unique Red-Shifted Light-Harvesting Capabilities.</title>
        <authorList>
            <person name="Methner A."/>
            <person name="Kuzyk S.B."/>
            <person name="Petersen J."/>
            <person name="Bauer S."/>
            <person name="Brinkmann H."/>
            <person name="Sichau K."/>
            <person name="Wanner G."/>
            <person name="Wolf J."/>
            <person name="Neumann-Schaal M."/>
            <person name="Henke P."/>
            <person name="Tank M."/>
            <person name="Sproer C."/>
            <person name="Bunk B."/>
            <person name="Overmann J."/>
        </authorList>
    </citation>
    <scope>NUCLEOTIDE SEQUENCE [LARGE SCALE GENOMIC DNA]</scope>
    <source>
        <strain evidence="2 3">DSM 6702</strain>
    </source>
</reference>
<name>A0ABZ0SFL3_9GAMM</name>
<dbReference type="InterPro" id="IPR054597">
    <property type="entry name" value="FeeM_cat"/>
</dbReference>
<dbReference type="InterPro" id="IPR016181">
    <property type="entry name" value="Acyl_CoA_acyltransferase"/>
</dbReference>
<dbReference type="Proteomes" id="UP001432180">
    <property type="component" value="Chromosome"/>
</dbReference>
<accession>A0ABZ0SFL3</accession>